<sequence>DYSFTSWEVVRFEHSVSTKFSMSK</sequence>
<evidence type="ECO:0000313" key="1">
    <source>
        <dbReference type="EMBL" id="PHP44927.1"/>
    </source>
</evidence>
<accession>A0A7Z1HNB8</accession>
<protein>
    <submittedName>
        <fullName evidence="1">Uncharacterized protein</fullName>
    </submittedName>
</protein>
<feature type="non-terminal residue" evidence="1">
    <location>
        <position position="1"/>
    </location>
</feature>
<dbReference type="AlphaFoldDB" id="A0A7Z1HNB8"/>
<evidence type="ECO:0000313" key="2">
    <source>
        <dbReference type="Proteomes" id="UP000221568"/>
    </source>
</evidence>
<comment type="caution">
    <text evidence="1">The sequence shown here is derived from an EMBL/GenBank/DDBJ whole genome shotgun (WGS) entry which is preliminary data.</text>
</comment>
<organism evidence="1 2">
    <name type="scientific">Salmonella dublin</name>
    <dbReference type="NCBI Taxonomy" id="98360"/>
    <lineage>
        <taxon>Bacteria</taxon>
        <taxon>Pseudomonadati</taxon>
        <taxon>Pseudomonadota</taxon>
        <taxon>Gammaproteobacteria</taxon>
        <taxon>Enterobacterales</taxon>
        <taxon>Enterobacteriaceae</taxon>
        <taxon>Salmonella</taxon>
    </lineage>
</organism>
<name>A0A7Z1HNB8_SALDU</name>
<proteinExistence type="predicted"/>
<reference evidence="1 2" key="1">
    <citation type="submission" date="2017-10" db="EMBL/GenBank/DDBJ databases">
        <title>Characterization of the Virulence Potential of Salmonella enterica Isolates Carrying Incompatibility Group FIB Plasmids using Caco-2 Intestinal Epithelial Cells.</title>
        <authorList>
            <person name="Sanad Y."/>
            <person name="Khajanchi B."/>
            <person name="Deck J."/>
            <person name="Cox J."/>
            <person name="Thaker R."/>
            <person name="Han J."/>
            <person name="Nayak R."/>
            <person name="Foley S."/>
        </authorList>
    </citation>
    <scope>NUCLEOTIDE SEQUENCE [LARGE SCALE GENOMIC DNA]</scope>
    <source>
        <strain evidence="1 2">SE853</strain>
    </source>
</reference>
<dbReference type="EMBL" id="PDOM01000676">
    <property type="protein sequence ID" value="PHP44927.1"/>
    <property type="molecule type" value="Genomic_DNA"/>
</dbReference>
<gene>
    <name evidence="1" type="ORF">CR088_30185</name>
</gene>
<dbReference type="Proteomes" id="UP000221568">
    <property type="component" value="Unassembled WGS sequence"/>
</dbReference>